<accession>A0ABS2XK72</accession>
<feature type="region of interest" description="Disordered" evidence="1">
    <location>
        <begin position="547"/>
        <end position="569"/>
    </location>
</feature>
<dbReference type="PROSITE" id="PS51159">
    <property type="entry name" value="CBM21"/>
    <property type="match status" value="1"/>
</dbReference>
<evidence type="ECO:0000256" key="1">
    <source>
        <dbReference type="SAM" id="MobiDB-lite"/>
    </source>
</evidence>
<dbReference type="PANTHER" id="PTHR46664:SF1">
    <property type="entry name" value="ATM INTERACTOR"/>
    <property type="match status" value="1"/>
</dbReference>
<dbReference type="InterPro" id="IPR038175">
    <property type="entry name" value="CBM21_dom_sf"/>
</dbReference>
<dbReference type="InterPro" id="IPR013087">
    <property type="entry name" value="Znf_C2H2_type"/>
</dbReference>
<evidence type="ECO:0000313" key="3">
    <source>
        <dbReference type="EMBL" id="MBN3274453.1"/>
    </source>
</evidence>
<sequence length="812" mass="90896">MAASAPSRRGAHLQRSNTTDINPNNAESREPPQPWEMIKPSITELTKEVRTNILCTVEGCGKILPNTPALNMHLVKSHRIQDGMVNPTVRKKDIKASQKLYCCPIEGCPRGPSRPFSQFSLVKQHFMKMHAEKKYKCAKCSNCYSTEWDLKRHLEDCGKTYRCTCGCPYACRAALLSHIYRTGHEIPAEHRYPPVKKRKMEGSLSGATKQRPNDQMFQIVSIEQELSEVYVASSGPCQSTVGNSNPTPNKTIQKLLLPKPRVALVKIPVMQFAHVPIIVSSADHSIKPVVVAVDNQGSVISTVHLLPQSMGTLDTKALTFRDTMPMSRLALEPVSTGVQVNLEAMASNHNIFTEMGHRNKSISTNIQTDISYLSKGSTQASFCPISDSSVSSCAQTDISVSAQVLLPINVQTQTFPSPYKITSSIGAQTDAFGQTYYPSYAVTRKTQTNANLSAMECREQQMDQAVMCADIFENDSSYSLLQFHDLPLNVELPYFLDTDKTRICRVVFSLKKAAAQSSVTMPHPRDCIPRNYSCIAALFGSVSTADQSKEETAKEGSGECTENHVVQERPRGRETVYKPNVSPTLRKRAKSLPAPLEHNKLEIKRAPSPARQKKVRFADSLGLELISVKHFCNADVPEVPIHVMARLELQKPPNHLWNVDVLRTPTQSNFLETQFVNPLQAPRFLERVQQMKVSLETVGTDDFSINGVIRVLNISFEKKVFVRYTVDNWLSFMDVPASYINNSSNGITDRFSFKLIIPTFLESGGTLQFAIKYCVGVEEYWDNNKGNNYEIKSHRMNVSPPKEWENAWIHFV</sequence>
<dbReference type="SMART" id="SM00355">
    <property type="entry name" value="ZnF_C2H2"/>
    <property type="match status" value="3"/>
</dbReference>
<dbReference type="PROSITE" id="PS00028">
    <property type="entry name" value="ZINC_FINGER_C2H2_1"/>
    <property type="match status" value="1"/>
</dbReference>
<dbReference type="InterPro" id="IPR056545">
    <property type="entry name" value="C2H2_ASCIZ_1st_2nd"/>
</dbReference>
<dbReference type="InterPro" id="IPR056381">
    <property type="entry name" value="Znf_C2HC_ASCIZ_3rd"/>
</dbReference>
<protein>
    <submittedName>
        <fullName evidence="3">ATMIN protein</fullName>
    </submittedName>
</protein>
<dbReference type="Pfam" id="PF24759">
    <property type="entry name" value="C2HC_ASCIZ"/>
    <property type="match status" value="1"/>
</dbReference>
<feature type="compositionally biased region" description="Polar residues" evidence="1">
    <location>
        <begin position="14"/>
        <end position="26"/>
    </location>
</feature>
<comment type="caution">
    <text evidence="3">The sequence shown here is derived from an EMBL/GenBank/DDBJ whole genome shotgun (WGS) entry which is preliminary data.</text>
</comment>
<dbReference type="InterPro" id="IPR055303">
    <property type="entry name" value="ATMIN"/>
</dbReference>
<name>A0ABS2XK72_POLSP</name>
<gene>
    <name evidence="3" type="primary">Atmin_1</name>
    <name evidence="3" type="ORF">GTO93_0004909</name>
</gene>
<dbReference type="Gene3D" id="2.60.40.2440">
    <property type="entry name" value="Carbohydrate binding type-21 domain"/>
    <property type="match status" value="1"/>
</dbReference>
<feature type="non-terminal residue" evidence="3">
    <location>
        <position position="812"/>
    </location>
</feature>
<dbReference type="InterPro" id="IPR005036">
    <property type="entry name" value="CBM21_dom"/>
</dbReference>
<dbReference type="EMBL" id="JAAWVQ010039728">
    <property type="protein sequence ID" value="MBN3274453.1"/>
    <property type="molecule type" value="Genomic_DNA"/>
</dbReference>
<feature type="region of interest" description="Disordered" evidence="1">
    <location>
        <begin position="1"/>
        <end position="37"/>
    </location>
</feature>
<feature type="domain" description="CBM21" evidence="2">
    <location>
        <begin position="685"/>
        <end position="792"/>
    </location>
</feature>
<dbReference type="Pfam" id="PF24757">
    <property type="entry name" value="C2H2_ASCIZ"/>
    <property type="match status" value="2"/>
</dbReference>
<dbReference type="Proteomes" id="UP001166093">
    <property type="component" value="Unassembled WGS sequence"/>
</dbReference>
<organism evidence="3 4">
    <name type="scientific">Polyodon spathula</name>
    <name type="common">North American paddlefish</name>
    <name type="synonym">Squalus spathula</name>
    <dbReference type="NCBI Taxonomy" id="7913"/>
    <lineage>
        <taxon>Eukaryota</taxon>
        <taxon>Metazoa</taxon>
        <taxon>Chordata</taxon>
        <taxon>Craniata</taxon>
        <taxon>Vertebrata</taxon>
        <taxon>Euteleostomi</taxon>
        <taxon>Actinopterygii</taxon>
        <taxon>Chondrostei</taxon>
        <taxon>Acipenseriformes</taxon>
        <taxon>Polyodontidae</taxon>
        <taxon>Polyodon</taxon>
    </lineage>
</organism>
<proteinExistence type="predicted"/>
<evidence type="ECO:0000313" key="4">
    <source>
        <dbReference type="Proteomes" id="UP001166093"/>
    </source>
</evidence>
<dbReference type="Pfam" id="PF03370">
    <property type="entry name" value="CBM_21"/>
    <property type="match status" value="1"/>
</dbReference>
<dbReference type="Gene3D" id="3.30.160.60">
    <property type="entry name" value="Classic Zinc Finger"/>
    <property type="match status" value="1"/>
</dbReference>
<keyword evidence="4" id="KW-1185">Reference proteome</keyword>
<dbReference type="InterPro" id="IPR056380">
    <property type="entry name" value="Znf_C2H2_ASCIZ_4th"/>
</dbReference>
<reference evidence="3" key="1">
    <citation type="journal article" date="2021" name="Cell">
        <title>Tracing the genetic footprints of vertebrate landing in non-teleost ray-finned fishes.</title>
        <authorList>
            <person name="Bi X."/>
            <person name="Wang K."/>
            <person name="Yang L."/>
            <person name="Pan H."/>
            <person name="Jiang H."/>
            <person name="Wei Q."/>
            <person name="Fang M."/>
            <person name="Yu H."/>
            <person name="Zhu C."/>
            <person name="Cai Y."/>
            <person name="He Y."/>
            <person name="Gan X."/>
            <person name="Zeng H."/>
            <person name="Yu D."/>
            <person name="Zhu Y."/>
            <person name="Jiang H."/>
            <person name="Qiu Q."/>
            <person name="Yang H."/>
            <person name="Zhang Y.E."/>
            <person name="Wang W."/>
            <person name="Zhu M."/>
            <person name="He S."/>
            <person name="Zhang G."/>
        </authorList>
    </citation>
    <scope>NUCLEOTIDE SEQUENCE</scope>
    <source>
        <strain evidence="3">Pddl_001</strain>
    </source>
</reference>
<dbReference type="Pfam" id="PF24761">
    <property type="entry name" value="C2H2_ASCIZ_4th"/>
    <property type="match status" value="1"/>
</dbReference>
<dbReference type="PANTHER" id="PTHR46664">
    <property type="entry name" value="ATM INTERACTOR"/>
    <property type="match status" value="1"/>
</dbReference>
<feature type="non-terminal residue" evidence="3">
    <location>
        <position position="1"/>
    </location>
</feature>
<evidence type="ECO:0000259" key="2">
    <source>
        <dbReference type="PROSITE" id="PS51159"/>
    </source>
</evidence>